<dbReference type="RefSeq" id="WP_344267195.1">
    <property type="nucleotide sequence ID" value="NZ_BAAAMR010000024.1"/>
</dbReference>
<keyword evidence="2" id="KW-0812">Transmembrane</keyword>
<accession>A0ABN2Z5A2</accession>
<gene>
    <name evidence="3" type="ORF">GCM10009727_31960</name>
</gene>
<feature type="compositionally biased region" description="Low complexity" evidence="1">
    <location>
        <begin position="1"/>
        <end position="20"/>
    </location>
</feature>
<evidence type="ECO:0000313" key="3">
    <source>
        <dbReference type="EMBL" id="GAA2136945.1"/>
    </source>
</evidence>
<feature type="compositionally biased region" description="Pro residues" evidence="1">
    <location>
        <begin position="21"/>
        <end position="37"/>
    </location>
</feature>
<feature type="compositionally biased region" description="Low complexity" evidence="1">
    <location>
        <begin position="38"/>
        <end position="49"/>
    </location>
</feature>
<evidence type="ECO:0000313" key="4">
    <source>
        <dbReference type="Proteomes" id="UP001501020"/>
    </source>
</evidence>
<feature type="region of interest" description="Disordered" evidence="1">
    <location>
        <begin position="1"/>
        <end position="63"/>
    </location>
</feature>
<keyword evidence="4" id="KW-1185">Reference proteome</keyword>
<name>A0ABN2Z5A2_9ACTN</name>
<keyword evidence="2" id="KW-0472">Membrane</keyword>
<keyword evidence="2" id="KW-1133">Transmembrane helix</keyword>
<sequence>MTESQPAPQYQQPPQQAPHYQQPPQPAPPYQPAPPHQQAPQDQQVPHYQRPAPQTAHYQQVSDEQRRIWDAKGKRGMGFGAAWFVAGLLITLITYSNASGPSGGVYVVAWGPMLYGAYRIISGYLMFKKSQQ</sequence>
<feature type="transmembrane region" description="Helical" evidence="2">
    <location>
        <begin position="76"/>
        <end position="95"/>
    </location>
</feature>
<reference evidence="3 4" key="1">
    <citation type="journal article" date="2019" name="Int. J. Syst. Evol. Microbiol.">
        <title>The Global Catalogue of Microorganisms (GCM) 10K type strain sequencing project: providing services to taxonomists for standard genome sequencing and annotation.</title>
        <authorList>
            <consortium name="The Broad Institute Genomics Platform"/>
            <consortium name="The Broad Institute Genome Sequencing Center for Infectious Disease"/>
            <person name="Wu L."/>
            <person name="Ma J."/>
        </authorList>
    </citation>
    <scope>NUCLEOTIDE SEQUENCE [LARGE SCALE GENOMIC DNA]</scope>
    <source>
        <strain evidence="3 4">JCM 13850</strain>
    </source>
</reference>
<dbReference type="Proteomes" id="UP001501020">
    <property type="component" value="Unassembled WGS sequence"/>
</dbReference>
<organism evidence="3 4">
    <name type="scientific">Actinomadura napierensis</name>
    <dbReference type="NCBI Taxonomy" id="267854"/>
    <lineage>
        <taxon>Bacteria</taxon>
        <taxon>Bacillati</taxon>
        <taxon>Actinomycetota</taxon>
        <taxon>Actinomycetes</taxon>
        <taxon>Streptosporangiales</taxon>
        <taxon>Thermomonosporaceae</taxon>
        <taxon>Actinomadura</taxon>
    </lineage>
</organism>
<dbReference type="EMBL" id="BAAAMR010000024">
    <property type="protein sequence ID" value="GAA2136945.1"/>
    <property type="molecule type" value="Genomic_DNA"/>
</dbReference>
<proteinExistence type="predicted"/>
<evidence type="ECO:0000256" key="2">
    <source>
        <dbReference type="SAM" id="Phobius"/>
    </source>
</evidence>
<feature type="transmembrane region" description="Helical" evidence="2">
    <location>
        <begin position="107"/>
        <end position="127"/>
    </location>
</feature>
<evidence type="ECO:0000256" key="1">
    <source>
        <dbReference type="SAM" id="MobiDB-lite"/>
    </source>
</evidence>
<protein>
    <submittedName>
        <fullName evidence="3">Uncharacterized protein</fullName>
    </submittedName>
</protein>
<comment type="caution">
    <text evidence="3">The sequence shown here is derived from an EMBL/GenBank/DDBJ whole genome shotgun (WGS) entry which is preliminary data.</text>
</comment>